<dbReference type="RefSeq" id="WP_249331364.1">
    <property type="nucleotide sequence ID" value="NZ_JACRSY010000003.1"/>
</dbReference>
<comment type="caution">
    <text evidence="1">The sequence shown here is derived from an EMBL/GenBank/DDBJ whole genome shotgun (WGS) entry which is preliminary data.</text>
</comment>
<gene>
    <name evidence="1" type="ORF">H8718_02250</name>
</gene>
<name>A0A926ID08_9FIRM</name>
<dbReference type="EMBL" id="JACRSY010000003">
    <property type="protein sequence ID" value="MBC8578364.1"/>
    <property type="molecule type" value="Genomic_DNA"/>
</dbReference>
<protein>
    <recommendedName>
        <fullName evidence="3">DUF892 family protein</fullName>
    </recommendedName>
</protein>
<evidence type="ECO:0008006" key="3">
    <source>
        <dbReference type="Google" id="ProtNLM"/>
    </source>
</evidence>
<proteinExistence type="predicted"/>
<evidence type="ECO:0000313" key="2">
    <source>
        <dbReference type="Proteomes" id="UP000655830"/>
    </source>
</evidence>
<reference evidence="1" key="1">
    <citation type="submission" date="2020-08" db="EMBL/GenBank/DDBJ databases">
        <title>Genome public.</title>
        <authorList>
            <person name="Liu C."/>
            <person name="Sun Q."/>
        </authorList>
    </citation>
    <scope>NUCLEOTIDE SEQUENCE</scope>
    <source>
        <strain evidence="1">NSJ-12</strain>
    </source>
</reference>
<organism evidence="1 2">
    <name type="scientific">Zhenhengia yiwuensis</name>
    <dbReference type="NCBI Taxonomy" id="2763666"/>
    <lineage>
        <taxon>Bacteria</taxon>
        <taxon>Bacillati</taxon>
        <taxon>Bacillota</taxon>
        <taxon>Clostridia</taxon>
        <taxon>Lachnospirales</taxon>
        <taxon>Lachnospiraceae</taxon>
        <taxon>Zhenhengia</taxon>
    </lineage>
</organism>
<evidence type="ECO:0000313" key="1">
    <source>
        <dbReference type="EMBL" id="MBC8578364.1"/>
    </source>
</evidence>
<sequence length="147" mass="16828">MDANTELLNFIFQNSEMGTNTLDELIEIAGDVPFEQVLLKQREGYKVINQEAVRLMEGSEEEPKGISKFDQIRTYLMIKASTLTNHSASHFAEIMIQGSTMGIINLCKQLNSYKEVNPEIRALAERLLQFEEGNIQELKKYLRQDKA</sequence>
<dbReference type="Proteomes" id="UP000655830">
    <property type="component" value="Unassembled WGS sequence"/>
</dbReference>
<dbReference type="AlphaFoldDB" id="A0A926ID08"/>
<accession>A0A926ID08</accession>
<keyword evidence="2" id="KW-1185">Reference proteome</keyword>